<feature type="region of interest" description="Disordered" evidence="1">
    <location>
        <begin position="315"/>
        <end position="335"/>
    </location>
</feature>
<feature type="domain" description="Purine catabolism PurC-like" evidence="2">
    <location>
        <begin position="8"/>
        <end position="123"/>
    </location>
</feature>
<sequence>MPVPLEWLLGRPALGLRLLAGSSAGIDVEWAHAIELVDPSPWLAGGELILTTGLRMPRSVAEQAAYVDRLVAHGAAGLAFGVGIRWAEVPRGVVDRCAAAGLALLEVPLPTPFIAITQAVAERLADERERALQRVVRLQQSLTRTTLREGMPGLVRALAKALDAAVVVVDDAGGLIARSPGANALVTPVRRAVSSKVHPARTLLLDVPDEPGLELHALAGRVRREGWLAVRGLDRSVPESRIVLNHAISVATLDLDEPTELEDARAELRAAALDLVLDSPGAAGVTGVLARVGFAPEEELVVLFVDGLAPSPGGDAVASVTTSSRPGSRGTSPEPSQVAAVSAWLAGIPHLAVRRDGGVVVAVPAKAADPAVDAVTRNLTGRFASGVVGVSAPVSPECAADALASACRAAGAARAAGSQVGRSQELALEGVLADPELRLRLGELTRPSLDRLIADPAATEQDLVRTLTAYLDHEGSWERASRALGVHRHTLRNRIAKVESLTGLSLDVPGNRLVLSLALATTGAPTPRHA</sequence>
<dbReference type="Pfam" id="PF07905">
    <property type="entry name" value="PucR"/>
    <property type="match status" value="1"/>
</dbReference>
<dbReference type="AlphaFoldDB" id="A0A543PQ99"/>
<dbReference type="InterPro" id="IPR025736">
    <property type="entry name" value="PucR_C-HTH_dom"/>
</dbReference>
<dbReference type="InterPro" id="IPR042070">
    <property type="entry name" value="PucR_C-HTH_sf"/>
</dbReference>
<evidence type="ECO:0000313" key="4">
    <source>
        <dbReference type="EMBL" id="TQN46258.1"/>
    </source>
</evidence>
<dbReference type="InterPro" id="IPR051448">
    <property type="entry name" value="CdaR-like_regulators"/>
</dbReference>
<protein>
    <submittedName>
        <fullName evidence="4">Purine catabolism regulator</fullName>
    </submittedName>
</protein>
<dbReference type="Gene3D" id="1.10.10.2840">
    <property type="entry name" value="PucR C-terminal helix-turn-helix domain"/>
    <property type="match status" value="1"/>
</dbReference>
<feature type="compositionally biased region" description="Low complexity" evidence="1">
    <location>
        <begin position="319"/>
        <end position="335"/>
    </location>
</feature>
<evidence type="ECO:0000256" key="1">
    <source>
        <dbReference type="SAM" id="MobiDB-lite"/>
    </source>
</evidence>
<dbReference type="Pfam" id="PF13556">
    <property type="entry name" value="HTH_30"/>
    <property type="match status" value="1"/>
</dbReference>
<dbReference type="Proteomes" id="UP000320085">
    <property type="component" value="Unassembled WGS sequence"/>
</dbReference>
<name>A0A543PQ99_9MICO</name>
<evidence type="ECO:0000259" key="3">
    <source>
        <dbReference type="Pfam" id="PF13556"/>
    </source>
</evidence>
<dbReference type="PANTHER" id="PTHR33744">
    <property type="entry name" value="CARBOHYDRATE DIACID REGULATOR"/>
    <property type="match status" value="1"/>
</dbReference>
<gene>
    <name evidence="4" type="ORF">FHX52_2964</name>
</gene>
<organism evidence="4 5">
    <name type="scientific">Humibacillus xanthopallidus</name>
    <dbReference type="NCBI Taxonomy" id="412689"/>
    <lineage>
        <taxon>Bacteria</taxon>
        <taxon>Bacillati</taxon>
        <taxon>Actinomycetota</taxon>
        <taxon>Actinomycetes</taxon>
        <taxon>Micrococcales</taxon>
        <taxon>Intrasporangiaceae</taxon>
        <taxon>Humibacillus</taxon>
    </lineage>
</organism>
<dbReference type="OrthoDB" id="8450798at2"/>
<comment type="caution">
    <text evidence="4">The sequence shown here is derived from an EMBL/GenBank/DDBJ whole genome shotgun (WGS) entry which is preliminary data.</text>
</comment>
<dbReference type="PANTHER" id="PTHR33744:SF1">
    <property type="entry name" value="DNA-BINDING TRANSCRIPTIONAL ACTIVATOR ADER"/>
    <property type="match status" value="1"/>
</dbReference>
<reference evidence="4 5" key="1">
    <citation type="submission" date="2019-06" db="EMBL/GenBank/DDBJ databases">
        <title>Sequencing the genomes of 1000 actinobacteria strains.</title>
        <authorList>
            <person name="Klenk H.-P."/>
        </authorList>
    </citation>
    <scope>NUCLEOTIDE SEQUENCE [LARGE SCALE GENOMIC DNA]</scope>
    <source>
        <strain evidence="4 5">DSM 21776</strain>
    </source>
</reference>
<dbReference type="EMBL" id="VFQF01000002">
    <property type="protein sequence ID" value="TQN46258.1"/>
    <property type="molecule type" value="Genomic_DNA"/>
</dbReference>
<dbReference type="InterPro" id="IPR012914">
    <property type="entry name" value="PucR_dom"/>
</dbReference>
<evidence type="ECO:0000259" key="2">
    <source>
        <dbReference type="Pfam" id="PF07905"/>
    </source>
</evidence>
<evidence type="ECO:0000313" key="5">
    <source>
        <dbReference type="Proteomes" id="UP000320085"/>
    </source>
</evidence>
<feature type="domain" description="PucR C-terminal helix-turn-helix" evidence="3">
    <location>
        <begin position="463"/>
        <end position="520"/>
    </location>
</feature>
<dbReference type="RefSeq" id="WP_141823084.1">
    <property type="nucleotide sequence ID" value="NZ_BAAAQC010000004.1"/>
</dbReference>
<accession>A0A543PQ99</accession>
<proteinExistence type="predicted"/>